<gene>
    <name evidence="3" type="ORF">dnl_55200</name>
</gene>
<dbReference type="Proteomes" id="UP000663720">
    <property type="component" value="Chromosome"/>
</dbReference>
<dbReference type="EMBL" id="CP061799">
    <property type="protein sequence ID" value="QTA83126.1"/>
    <property type="molecule type" value="Genomic_DNA"/>
</dbReference>
<dbReference type="Gene3D" id="3.30.300.30">
    <property type="match status" value="2"/>
</dbReference>
<accession>A0A975GJ37</accession>
<sequence>MLLLMLTNGRILERRVGSLENLLPRSELSFLNLPGEIKTLRIGGELSEDQIEKVEQIINSHPSVYESGIAGRRDEDNLIKPYAFVSLNSDEPGSEKLSQNIIDYVSEKIDNKWISSDMYSKDIEFVDKNKLAKLGRGSEQQQKISAILNQDPAIVDSRVVGPPNESIAYVVLKDGYAASKTQGEKILVALKETIKESNKISEYLKPKWIEFIKKESMPKDSDGKIKRYILQKKAQNWSEQFPN</sequence>
<dbReference type="RefSeq" id="WP_207688958.1">
    <property type="nucleotide sequence ID" value="NZ_CP061799.1"/>
</dbReference>
<dbReference type="SUPFAM" id="SSF56801">
    <property type="entry name" value="Acetyl-CoA synthetase-like"/>
    <property type="match status" value="2"/>
</dbReference>
<name>A0A975GJ37_9BACT</name>
<evidence type="ECO:0000259" key="2">
    <source>
        <dbReference type="Pfam" id="PF13193"/>
    </source>
</evidence>
<dbReference type="InterPro" id="IPR045851">
    <property type="entry name" value="AMP-bd_C_sf"/>
</dbReference>
<evidence type="ECO:0000313" key="4">
    <source>
        <dbReference type="Proteomes" id="UP000663720"/>
    </source>
</evidence>
<proteinExistence type="predicted"/>
<dbReference type="GO" id="GO:0016878">
    <property type="term" value="F:acid-thiol ligase activity"/>
    <property type="evidence" value="ECO:0007669"/>
    <property type="project" value="TreeGrafter"/>
</dbReference>
<reference evidence="3" key="1">
    <citation type="journal article" date="2021" name="Microb. Physiol.">
        <title>Proteogenomic Insights into the Physiology of Marine, Sulfate-Reducing, Filamentous Desulfonema limicola and Desulfonema magnum.</title>
        <authorList>
            <person name="Schnaars V."/>
            <person name="Wohlbrand L."/>
            <person name="Scheve S."/>
            <person name="Hinrichs C."/>
            <person name="Reinhardt R."/>
            <person name="Rabus R."/>
        </authorList>
    </citation>
    <scope>NUCLEOTIDE SEQUENCE</scope>
    <source>
        <strain evidence="3">5ac10</strain>
    </source>
</reference>
<dbReference type="InterPro" id="IPR025110">
    <property type="entry name" value="AMP-bd_C"/>
</dbReference>
<dbReference type="PANTHER" id="PTHR43352:SF1">
    <property type="entry name" value="ANTHRANILATE--COA LIGASE"/>
    <property type="match status" value="1"/>
</dbReference>
<evidence type="ECO:0000256" key="1">
    <source>
        <dbReference type="ARBA" id="ARBA00022598"/>
    </source>
</evidence>
<keyword evidence="1" id="KW-0436">Ligase</keyword>
<dbReference type="AlphaFoldDB" id="A0A975GJ37"/>
<feature type="domain" description="AMP-binding enzyme C-terminal" evidence="2">
    <location>
        <begin position="53"/>
        <end position="128"/>
    </location>
</feature>
<protein>
    <submittedName>
        <fullName evidence="3">AMP binding domains-containing protein</fullName>
    </submittedName>
</protein>
<dbReference type="PANTHER" id="PTHR43352">
    <property type="entry name" value="ACETYL-COA SYNTHETASE"/>
    <property type="match status" value="1"/>
</dbReference>
<evidence type="ECO:0000313" key="3">
    <source>
        <dbReference type="EMBL" id="QTA83126.1"/>
    </source>
</evidence>
<dbReference type="KEGG" id="dli:dnl_55200"/>
<keyword evidence="4" id="KW-1185">Reference proteome</keyword>
<dbReference type="GO" id="GO:0044550">
    <property type="term" value="P:secondary metabolite biosynthetic process"/>
    <property type="evidence" value="ECO:0007669"/>
    <property type="project" value="TreeGrafter"/>
</dbReference>
<dbReference type="Pfam" id="PF13193">
    <property type="entry name" value="AMP-binding_C"/>
    <property type="match status" value="1"/>
</dbReference>
<organism evidence="3 4">
    <name type="scientific">Desulfonema limicola</name>
    <dbReference type="NCBI Taxonomy" id="45656"/>
    <lineage>
        <taxon>Bacteria</taxon>
        <taxon>Pseudomonadati</taxon>
        <taxon>Thermodesulfobacteriota</taxon>
        <taxon>Desulfobacteria</taxon>
        <taxon>Desulfobacterales</taxon>
        <taxon>Desulfococcaceae</taxon>
        <taxon>Desulfonema</taxon>
    </lineage>
</organism>